<name>A0ABS3Q386_9GAMM</name>
<accession>A0ABS3Q386</accession>
<dbReference type="EMBL" id="JAGETV010000005">
    <property type="protein sequence ID" value="MBO1926794.1"/>
    <property type="molecule type" value="Genomic_DNA"/>
</dbReference>
<dbReference type="Proteomes" id="UP000664835">
    <property type="component" value="Unassembled WGS sequence"/>
</dbReference>
<organism evidence="1 2">
    <name type="scientific">Thiomicrorhabdus marina</name>
    <dbReference type="NCBI Taxonomy" id="2818442"/>
    <lineage>
        <taxon>Bacteria</taxon>
        <taxon>Pseudomonadati</taxon>
        <taxon>Pseudomonadota</taxon>
        <taxon>Gammaproteobacteria</taxon>
        <taxon>Thiotrichales</taxon>
        <taxon>Piscirickettsiaceae</taxon>
        <taxon>Thiomicrorhabdus</taxon>
    </lineage>
</organism>
<protein>
    <submittedName>
        <fullName evidence="1">Uncharacterized protein</fullName>
    </submittedName>
</protein>
<dbReference type="RefSeq" id="WP_208148241.1">
    <property type="nucleotide sequence ID" value="NZ_JAGETV010000005.1"/>
</dbReference>
<evidence type="ECO:0000313" key="1">
    <source>
        <dbReference type="EMBL" id="MBO1926794.1"/>
    </source>
</evidence>
<keyword evidence="2" id="KW-1185">Reference proteome</keyword>
<comment type="caution">
    <text evidence="1">The sequence shown here is derived from an EMBL/GenBank/DDBJ whole genome shotgun (WGS) entry which is preliminary data.</text>
</comment>
<evidence type="ECO:0000313" key="2">
    <source>
        <dbReference type="Proteomes" id="UP000664835"/>
    </source>
</evidence>
<gene>
    <name evidence="1" type="ORF">J3998_04330</name>
</gene>
<reference evidence="1 2" key="1">
    <citation type="submission" date="2021-03" db="EMBL/GenBank/DDBJ databases">
        <title>Thiomicrorhabdus sp.nov.,novel sulfur-oxidizing bacteria isolated from coastal sediment.</title>
        <authorList>
            <person name="Liu X."/>
        </authorList>
    </citation>
    <scope>NUCLEOTIDE SEQUENCE [LARGE SCALE GENOMIC DNA]</scope>
    <source>
        <strain evidence="1 2">6S2-11</strain>
    </source>
</reference>
<proteinExistence type="predicted"/>
<sequence>MKYPFEKPLPNAQQAWQIISQQEKQNQQALASLCSEIAEFMQQNLSLIDRKLVRDLSYISQLAYYDKGMLVKSVAYKADSDFVMHFEYEWIIFQGCMGLHETGVMQDKVSFSVDKEGNLLFDLTAFETLSTAGEL</sequence>